<proteinExistence type="predicted"/>
<organism evidence="1 2">
    <name type="scientific">Oecophyllibacter saccharovorans</name>
    <dbReference type="NCBI Taxonomy" id="2558360"/>
    <lineage>
        <taxon>Bacteria</taxon>
        <taxon>Pseudomonadati</taxon>
        <taxon>Pseudomonadota</taxon>
        <taxon>Alphaproteobacteria</taxon>
        <taxon>Acetobacterales</taxon>
        <taxon>Acetobacteraceae</taxon>
        <taxon>Oecophyllibacter</taxon>
    </lineage>
</organism>
<reference evidence="1 2" key="1">
    <citation type="submission" date="2019-03" db="EMBL/GenBank/DDBJ databases">
        <title>The complete genome sequence of Neokomagataea sp. Jb2 NBRC113641.</title>
        <authorList>
            <person name="Chua K.-O."/>
            <person name="Chan K.-G."/>
            <person name="See-Too W.-S."/>
        </authorList>
    </citation>
    <scope>NUCLEOTIDE SEQUENCE [LARGE SCALE GENOMIC DNA]</scope>
    <source>
        <strain evidence="1 2">Jb2</strain>
    </source>
</reference>
<protein>
    <submittedName>
        <fullName evidence="1">Uncharacterized protein</fullName>
    </submittedName>
</protein>
<dbReference type="RefSeq" id="WP_165600748.1">
    <property type="nucleotide sequence ID" value="NZ_SORZ01000002.1"/>
</dbReference>
<dbReference type="Proteomes" id="UP000315037">
    <property type="component" value="Unassembled WGS sequence"/>
</dbReference>
<sequence>MTQVPAASSHGLALGLADADRPRDWPPLTGAEARRVLAGFGLVPRSPPLWQSARPFSAGALFEVALLPGLRPPGSLPERVFLKRHDHRLRSASRLETEHAFMRHLMASARQDLHIPLPLTRITTPADSAQASNRFSGTTEQEGGNLYEVFPAFRGEDLYRHTLSWEPYRSPIHAASAGRMLARLHLASTGFNASDGDVLLMSGARAVQMPDLEAGLTDWLPTQPGLLESLAQLGMGAGMKDDWRRSLLPALAPAHQALRPYLGDVQPLWGHGDWHGSNLSWRPSMVPGKEEVCELFDFGLSGHTSAPFDLAVAVERSFIRWMNMGRDPVAWDQLHAFLAGYDAIRPRTLVERQLTGRFLPLVHVQFALTELAYYAALLQDLPTARRDVWSGYLLGHARWFESPVGQKLIEALSATLSGGAG</sequence>
<dbReference type="EMBL" id="SORZ01000002">
    <property type="protein sequence ID" value="TPW34073.1"/>
    <property type="molecule type" value="Genomic_DNA"/>
</dbReference>
<accession>A0A506ULM7</accession>
<gene>
    <name evidence="1" type="ORF">E3202_05880</name>
</gene>
<dbReference type="InterPro" id="IPR011009">
    <property type="entry name" value="Kinase-like_dom_sf"/>
</dbReference>
<keyword evidence="2" id="KW-1185">Reference proteome</keyword>
<dbReference type="AlphaFoldDB" id="A0A506ULM7"/>
<evidence type="ECO:0000313" key="1">
    <source>
        <dbReference type="EMBL" id="TPW34073.1"/>
    </source>
</evidence>
<comment type="caution">
    <text evidence="1">The sequence shown here is derived from an EMBL/GenBank/DDBJ whole genome shotgun (WGS) entry which is preliminary data.</text>
</comment>
<dbReference type="Gene3D" id="3.90.1200.10">
    <property type="match status" value="1"/>
</dbReference>
<name>A0A506ULM7_9PROT</name>
<evidence type="ECO:0000313" key="2">
    <source>
        <dbReference type="Proteomes" id="UP000315037"/>
    </source>
</evidence>
<dbReference type="SUPFAM" id="SSF56112">
    <property type="entry name" value="Protein kinase-like (PK-like)"/>
    <property type="match status" value="1"/>
</dbReference>